<dbReference type="AlphaFoldDB" id="A0A7W4H3S9"/>
<evidence type="ECO:0000313" key="3">
    <source>
        <dbReference type="Proteomes" id="UP000581189"/>
    </source>
</evidence>
<sequence>MTELLSKLQGQILSQQVRLYACCARLQAQTDNEALHDLRIALRKLRSLLRPLRRQALCAQLEQAAAALGELSGPLRDLEVLAGELQRLDHADLARQRRMQLAAGYARLLDSLALQRLFILLDDWPDNCREALRKGEWQVGRKRVRKYLAKQVRQLATALRDPAHDRHRLRLLIKRLRYCAEAYPRHSDLSASALSGLRQAQGALGDWHDHLQWLARLPSEPDLQPCTALWQLQLDEAEQQADQALQALCKHFPEETE</sequence>
<dbReference type="SMART" id="SM00880">
    <property type="entry name" value="CHAD"/>
    <property type="match status" value="1"/>
</dbReference>
<feature type="domain" description="CHAD" evidence="1">
    <location>
        <begin position="1"/>
        <end position="253"/>
    </location>
</feature>
<dbReference type="Gene3D" id="1.40.20.10">
    <property type="entry name" value="CHAD domain"/>
    <property type="match status" value="1"/>
</dbReference>
<dbReference type="EMBL" id="JACJFN010000002">
    <property type="protein sequence ID" value="MBB1519774.1"/>
    <property type="molecule type" value="Genomic_DNA"/>
</dbReference>
<evidence type="ECO:0000259" key="1">
    <source>
        <dbReference type="PROSITE" id="PS51708"/>
    </source>
</evidence>
<accession>A0A7W4H3S9</accession>
<dbReference type="PROSITE" id="PS51708">
    <property type="entry name" value="CHAD"/>
    <property type="match status" value="1"/>
</dbReference>
<dbReference type="PANTHER" id="PTHR39339:SF1">
    <property type="entry name" value="CHAD DOMAIN-CONTAINING PROTEIN"/>
    <property type="match status" value="1"/>
</dbReference>
<comment type="caution">
    <text evidence="2">The sequence shown here is derived from an EMBL/GenBank/DDBJ whole genome shotgun (WGS) entry which is preliminary data.</text>
</comment>
<protein>
    <submittedName>
        <fullName evidence="2">CHAD domain-containing protein</fullName>
    </submittedName>
</protein>
<keyword evidence="3" id="KW-1185">Reference proteome</keyword>
<dbReference type="RefSeq" id="WP_182833766.1">
    <property type="nucleotide sequence ID" value="NZ_JACJFN010000002.1"/>
</dbReference>
<dbReference type="InterPro" id="IPR007899">
    <property type="entry name" value="CHAD_dom"/>
</dbReference>
<proteinExistence type="predicted"/>
<dbReference type="InterPro" id="IPR038186">
    <property type="entry name" value="CHAD_dom_sf"/>
</dbReference>
<name>A0A7W4H3S9_9GAMM</name>
<organism evidence="2 3">
    <name type="scientific">Aquipseudomonas guryensis</name>
    <dbReference type="NCBI Taxonomy" id="2759165"/>
    <lineage>
        <taxon>Bacteria</taxon>
        <taxon>Pseudomonadati</taxon>
        <taxon>Pseudomonadota</taxon>
        <taxon>Gammaproteobacteria</taxon>
        <taxon>Pseudomonadales</taxon>
        <taxon>Pseudomonadaceae</taxon>
        <taxon>Aquipseudomonas</taxon>
    </lineage>
</organism>
<dbReference type="Pfam" id="PF05235">
    <property type="entry name" value="CHAD"/>
    <property type="match status" value="1"/>
</dbReference>
<reference evidence="2 3" key="1">
    <citation type="submission" date="2020-08" db="EMBL/GenBank/DDBJ databases">
        <authorList>
            <person name="Kim C.M."/>
        </authorList>
    </citation>
    <scope>NUCLEOTIDE SEQUENCE [LARGE SCALE GENOMIC DNA]</scope>
    <source>
        <strain evidence="2 3">SR9</strain>
    </source>
</reference>
<evidence type="ECO:0000313" key="2">
    <source>
        <dbReference type="EMBL" id="MBB1519774.1"/>
    </source>
</evidence>
<gene>
    <name evidence="2" type="ORF">H3H45_11035</name>
</gene>
<dbReference type="Proteomes" id="UP000581189">
    <property type="component" value="Unassembled WGS sequence"/>
</dbReference>
<dbReference type="PANTHER" id="PTHR39339">
    <property type="entry name" value="SLR1444 PROTEIN"/>
    <property type="match status" value="1"/>
</dbReference>